<evidence type="ECO:0000256" key="2">
    <source>
        <dbReference type="SAM" id="MobiDB-lite"/>
    </source>
</evidence>
<dbReference type="OMA" id="NGMISVC"/>
<feature type="region of interest" description="Disordered" evidence="2">
    <location>
        <begin position="498"/>
        <end position="522"/>
    </location>
</feature>
<proteinExistence type="predicted"/>
<dbReference type="Gene3D" id="3.60.10.10">
    <property type="entry name" value="Endonuclease/exonuclease/phosphatase"/>
    <property type="match status" value="1"/>
</dbReference>
<keyword evidence="1" id="KW-0175">Coiled coil</keyword>
<reference evidence="4" key="1">
    <citation type="submission" date="2020-12" db="UniProtKB">
        <authorList>
            <consortium name="WormBaseParasite"/>
        </authorList>
    </citation>
    <scope>IDENTIFICATION</scope>
    <source>
        <strain evidence="4">MHco3</strain>
    </source>
</reference>
<sequence>MDILGISEVRWTGQDCMRSDEKTILFSGPEERHERGVGIVLSKRAVEALVGWRPLNARIITAPFVTRHTRITVVQDIVDDIPRRDLKLIIGDFNAKLSLTEPGSSEQLGHSLLHKRIHKETWCSPDGKTRNEIDYICISKKWRTSLRDIRVLRGADVGSDHHLLGASIKHKLKQARPFAVEKLKNPATTACFSLVLRNRFAVLEEAGTLEEEWTSVKRAIKDCAQKVVGRRRGKRKEQWIQGSTWEKIDERKHWKLRREQAKNENELEEATSRYAELDRIVNQSCRRNEKVCIVNELIGSSKKVNLPINDSNGRLLLNADEQKERWLEHFRNILNQPEPQRTYCSEGMESANELEVDVGSITPEETIEAIRCLRSGRASGIDEIPAELLKAGGSTMVKKLTELYNRCWNGGEVPEDWRKGVIVKLPKKEFGRTVKIGEQTAAGVHWLNDERLTDLDFADDIAHMAEDKDGLQKVTDALNDEAYMTGLLINARTKEEALHKTGNSGKISSPDMPSGMGGTKSK</sequence>
<evidence type="ECO:0000313" key="4">
    <source>
        <dbReference type="WBParaSite" id="HCON_00169960-00001"/>
    </source>
</evidence>
<organism evidence="3 4">
    <name type="scientific">Haemonchus contortus</name>
    <name type="common">Barber pole worm</name>
    <dbReference type="NCBI Taxonomy" id="6289"/>
    <lineage>
        <taxon>Eukaryota</taxon>
        <taxon>Metazoa</taxon>
        <taxon>Ecdysozoa</taxon>
        <taxon>Nematoda</taxon>
        <taxon>Chromadorea</taxon>
        <taxon>Rhabditida</taxon>
        <taxon>Rhabditina</taxon>
        <taxon>Rhabditomorpha</taxon>
        <taxon>Strongyloidea</taxon>
        <taxon>Trichostrongylidae</taxon>
        <taxon>Haemonchus</taxon>
    </lineage>
</organism>
<evidence type="ECO:0000313" key="3">
    <source>
        <dbReference type="Proteomes" id="UP000025227"/>
    </source>
</evidence>
<evidence type="ECO:0000256" key="1">
    <source>
        <dbReference type="SAM" id="Coils"/>
    </source>
</evidence>
<feature type="coiled-coil region" evidence="1">
    <location>
        <begin position="251"/>
        <end position="280"/>
    </location>
</feature>
<protein>
    <submittedName>
        <fullName evidence="4">Reverse transcriptase domain-containing protein</fullName>
    </submittedName>
</protein>
<dbReference type="SUPFAM" id="SSF56219">
    <property type="entry name" value="DNase I-like"/>
    <property type="match status" value="1"/>
</dbReference>
<keyword evidence="3" id="KW-1185">Reference proteome</keyword>
<dbReference type="Proteomes" id="UP000025227">
    <property type="component" value="Unplaced"/>
</dbReference>
<dbReference type="InterPro" id="IPR036691">
    <property type="entry name" value="Endo/exonu/phosph_ase_sf"/>
</dbReference>
<dbReference type="AlphaFoldDB" id="A0A7I4Z1I1"/>
<dbReference type="PANTHER" id="PTHR19446">
    <property type="entry name" value="REVERSE TRANSCRIPTASES"/>
    <property type="match status" value="1"/>
</dbReference>
<dbReference type="WBParaSite" id="HCON_00169960-00001">
    <property type="protein sequence ID" value="HCON_00169960-00001"/>
    <property type="gene ID" value="HCON_00169960"/>
</dbReference>
<dbReference type="OrthoDB" id="5849469at2759"/>
<name>A0A7I4Z1I1_HAECO</name>
<dbReference type="CDD" id="cd09076">
    <property type="entry name" value="L1-EN"/>
    <property type="match status" value="1"/>
</dbReference>
<accession>A0A7I4Z1I1</accession>